<keyword evidence="3" id="KW-0378">Hydrolase</keyword>
<comment type="caution">
    <text evidence="3">The sequence shown here is derived from an EMBL/GenBank/DDBJ whole genome shotgun (WGS) entry which is preliminary data.</text>
</comment>
<dbReference type="Pfam" id="PF00271">
    <property type="entry name" value="Helicase_C"/>
    <property type="match status" value="1"/>
</dbReference>
<dbReference type="InterPro" id="IPR050742">
    <property type="entry name" value="Helicase_Restrict-Modif_Enz"/>
</dbReference>
<gene>
    <name evidence="3" type="ORF">D3871_13470</name>
</gene>
<dbReference type="PANTHER" id="PTHR47396:SF1">
    <property type="entry name" value="ATP-DEPENDENT HELICASE IRC3-RELATED"/>
    <property type="match status" value="1"/>
</dbReference>
<dbReference type="InterPro" id="IPR014001">
    <property type="entry name" value="Helicase_ATP-bd"/>
</dbReference>
<evidence type="ECO:0000259" key="1">
    <source>
        <dbReference type="PROSITE" id="PS51192"/>
    </source>
</evidence>
<dbReference type="Gene3D" id="3.40.50.300">
    <property type="entry name" value="P-loop containing nucleotide triphosphate hydrolases"/>
    <property type="match status" value="2"/>
</dbReference>
<dbReference type="GO" id="GO:0005524">
    <property type="term" value="F:ATP binding"/>
    <property type="evidence" value="ECO:0007669"/>
    <property type="project" value="InterPro"/>
</dbReference>
<feature type="domain" description="Helicase C-terminal" evidence="2">
    <location>
        <begin position="392"/>
        <end position="539"/>
    </location>
</feature>
<proteinExistence type="predicted"/>
<keyword evidence="4" id="KW-1185">Reference proteome</keyword>
<dbReference type="PROSITE" id="PS51192">
    <property type="entry name" value="HELICASE_ATP_BIND_1"/>
    <property type="match status" value="1"/>
</dbReference>
<reference evidence="4" key="1">
    <citation type="submission" date="2018-09" db="EMBL/GenBank/DDBJ databases">
        <authorList>
            <person name="Zhu H."/>
        </authorList>
    </citation>
    <scope>NUCLEOTIDE SEQUENCE [LARGE SCALE GENOMIC DNA]</scope>
    <source>
        <strain evidence="4">K1R23-30</strain>
    </source>
</reference>
<dbReference type="OrthoDB" id="9804086at2"/>
<evidence type="ECO:0000313" key="4">
    <source>
        <dbReference type="Proteomes" id="UP000265955"/>
    </source>
</evidence>
<dbReference type="InterPro" id="IPR006935">
    <property type="entry name" value="Helicase/UvrB_N"/>
</dbReference>
<dbReference type="InterPro" id="IPR027417">
    <property type="entry name" value="P-loop_NTPase"/>
</dbReference>
<evidence type="ECO:0000313" key="3">
    <source>
        <dbReference type="EMBL" id="RJF99419.1"/>
    </source>
</evidence>
<dbReference type="SUPFAM" id="SSF52540">
    <property type="entry name" value="P-loop containing nucleoside triphosphate hydrolases"/>
    <property type="match status" value="1"/>
</dbReference>
<dbReference type="Proteomes" id="UP000265955">
    <property type="component" value="Unassembled WGS sequence"/>
</dbReference>
<dbReference type="PANTHER" id="PTHR47396">
    <property type="entry name" value="TYPE I RESTRICTION ENZYME ECOKI R PROTEIN"/>
    <property type="match status" value="1"/>
</dbReference>
<dbReference type="GO" id="GO:0016787">
    <property type="term" value="F:hydrolase activity"/>
    <property type="evidence" value="ECO:0007669"/>
    <property type="project" value="InterPro"/>
</dbReference>
<dbReference type="AlphaFoldDB" id="A0A3A3GET1"/>
<dbReference type="InterPro" id="IPR001650">
    <property type="entry name" value="Helicase_C-like"/>
</dbReference>
<dbReference type="Pfam" id="PF04851">
    <property type="entry name" value="ResIII"/>
    <property type="match status" value="1"/>
</dbReference>
<dbReference type="SMART" id="SM00490">
    <property type="entry name" value="HELICc"/>
    <property type="match status" value="1"/>
</dbReference>
<sequence>MTNKLRQVLSRIDVLALTKWLGPDTSELVRLLDKSLESPAKLTELLLGLRTEAGLLDDPQIRADLLHSLRQQEAVELVAAIGAGGADESPYVTLTQANFKQKKVRDATFAFFEVEVPPVPIVEPVPAVVECNAVYPLFSHQIDVQARTERALASEIGRALLHMPTGAGKTRTAMNLVANYLRDGNQRVAVWLAHSEELCDQAVKEFSKAWQSLGNRKINIYRFWGPHECDVRQVTDGIVVAGLPKLYARTKADVSVITSLATRRPFVVMDEAHQAIAQTYRFLLDVLVQGNRGSRLLGLSATPGRTWNDVNADQDLADFFGRQKVTLKIDGYANPVQYLIDQQYLARATYRQLECRSGVQLTEKEKKQLAETLELPETYLDRIGAHTQRSLQVIAEIERLCGNHNRIIVFAASVTQSDILATVLAARGCRAYSVTTNTSKEARARIIESYQTPDEQPFVLCNYGILTTGFDAPKTSAAVIARPTLSLVLYSQMVGRAIRGLRAGGNAEAEIVTVVDPGLPGFNSVESAFSNWEDVWRTE</sequence>
<dbReference type="GO" id="GO:0003677">
    <property type="term" value="F:DNA binding"/>
    <property type="evidence" value="ECO:0007669"/>
    <property type="project" value="InterPro"/>
</dbReference>
<organism evidence="3 4">
    <name type="scientific">Noviherbaspirillum saxi</name>
    <dbReference type="NCBI Taxonomy" id="2320863"/>
    <lineage>
        <taxon>Bacteria</taxon>
        <taxon>Pseudomonadati</taxon>
        <taxon>Pseudomonadota</taxon>
        <taxon>Betaproteobacteria</taxon>
        <taxon>Burkholderiales</taxon>
        <taxon>Oxalobacteraceae</taxon>
        <taxon>Noviherbaspirillum</taxon>
    </lineage>
</organism>
<feature type="domain" description="Helicase ATP-binding" evidence="1">
    <location>
        <begin position="150"/>
        <end position="303"/>
    </location>
</feature>
<dbReference type="GO" id="GO:0004386">
    <property type="term" value="F:helicase activity"/>
    <property type="evidence" value="ECO:0007669"/>
    <property type="project" value="UniProtKB-KW"/>
</dbReference>
<keyword evidence="3" id="KW-0347">Helicase</keyword>
<keyword evidence="3" id="KW-0067">ATP-binding</keyword>
<evidence type="ECO:0000259" key="2">
    <source>
        <dbReference type="PROSITE" id="PS51194"/>
    </source>
</evidence>
<accession>A0A3A3GET1</accession>
<keyword evidence="3" id="KW-0547">Nucleotide-binding</keyword>
<dbReference type="GO" id="GO:0005829">
    <property type="term" value="C:cytosol"/>
    <property type="evidence" value="ECO:0007669"/>
    <property type="project" value="TreeGrafter"/>
</dbReference>
<dbReference type="PROSITE" id="PS51194">
    <property type="entry name" value="HELICASE_CTER"/>
    <property type="match status" value="1"/>
</dbReference>
<protein>
    <submittedName>
        <fullName evidence="3">DEAD/DEAH box helicase</fullName>
    </submittedName>
</protein>
<dbReference type="SMART" id="SM00487">
    <property type="entry name" value="DEXDc"/>
    <property type="match status" value="1"/>
</dbReference>
<name>A0A3A3GET1_9BURK</name>
<dbReference type="EMBL" id="QYUO01000001">
    <property type="protein sequence ID" value="RJF99419.1"/>
    <property type="molecule type" value="Genomic_DNA"/>
</dbReference>
<dbReference type="RefSeq" id="WP_119769357.1">
    <property type="nucleotide sequence ID" value="NZ_QYUO01000001.1"/>
</dbReference>